<keyword evidence="5" id="KW-0460">Magnesium</keyword>
<evidence type="ECO:0000313" key="12">
    <source>
        <dbReference type="EMBL" id="KYQ49639.1"/>
    </source>
</evidence>
<dbReference type="GO" id="GO:0015074">
    <property type="term" value="P:DNA integration"/>
    <property type="evidence" value="ECO:0007669"/>
    <property type="project" value="UniProtKB-KW"/>
</dbReference>
<evidence type="ECO:0000256" key="4">
    <source>
        <dbReference type="ARBA" id="ARBA00022801"/>
    </source>
</evidence>
<dbReference type="InterPro" id="IPR012337">
    <property type="entry name" value="RNaseH-like_sf"/>
</dbReference>
<dbReference type="EMBL" id="KQ982888">
    <property type="protein sequence ID" value="KYQ49639.1"/>
    <property type="molecule type" value="Genomic_DNA"/>
</dbReference>
<keyword evidence="3" id="KW-0255">Endonuclease</keyword>
<keyword evidence="7" id="KW-0695">RNA-directed DNA polymerase</keyword>
<name>A0A151WP22_9HYME</name>
<evidence type="ECO:0000256" key="3">
    <source>
        <dbReference type="ARBA" id="ARBA00022759"/>
    </source>
</evidence>
<keyword evidence="8" id="KW-0808">Transferase</keyword>
<keyword evidence="6" id="KW-0229">DNA integration</keyword>
<dbReference type="GO" id="GO:0016787">
    <property type="term" value="F:hydrolase activity"/>
    <property type="evidence" value="ECO:0007669"/>
    <property type="project" value="UniProtKB-KW"/>
</dbReference>
<dbReference type="GO" id="GO:0004519">
    <property type="term" value="F:endonuclease activity"/>
    <property type="evidence" value="ECO:0007669"/>
    <property type="project" value="UniProtKB-KW"/>
</dbReference>
<accession>A0A151WP22</accession>
<dbReference type="InterPro" id="IPR036397">
    <property type="entry name" value="RNaseH_sf"/>
</dbReference>
<dbReference type="SUPFAM" id="SSF53098">
    <property type="entry name" value="Ribonuclease H-like"/>
    <property type="match status" value="1"/>
</dbReference>
<reference evidence="12 13" key="1">
    <citation type="submission" date="2015-09" db="EMBL/GenBank/DDBJ databases">
        <title>Trachymyrmex zeteki WGS genome.</title>
        <authorList>
            <person name="Nygaard S."/>
            <person name="Hu H."/>
            <person name="Boomsma J."/>
            <person name="Zhang G."/>
        </authorList>
    </citation>
    <scope>NUCLEOTIDE SEQUENCE [LARGE SCALE GENOMIC DNA]</scope>
    <source>
        <strain evidence="12">Tzet28-1</strain>
        <tissue evidence="12">Whole body</tissue>
    </source>
</reference>
<keyword evidence="13" id="KW-1185">Reference proteome</keyword>
<dbReference type="Gene3D" id="3.30.420.10">
    <property type="entry name" value="Ribonuclease H-like superfamily/Ribonuclease H"/>
    <property type="match status" value="1"/>
</dbReference>
<keyword evidence="2" id="KW-0479">Metal-binding</keyword>
<dbReference type="PANTHER" id="PTHR42648">
    <property type="entry name" value="TRANSPOSASE, PUTATIVE-RELATED"/>
    <property type="match status" value="1"/>
</dbReference>
<dbReference type="GO" id="GO:0006310">
    <property type="term" value="P:DNA recombination"/>
    <property type="evidence" value="ECO:0007669"/>
    <property type="project" value="UniProtKB-KW"/>
</dbReference>
<evidence type="ECO:0000256" key="8">
    <source>
        <dbReference type="ARBA" id="ARBA00022932"/>
    </source>
</evidence>
<keyword evidence="8" id="KW-0239">DNA-directed DNA polymerase</keyword>
<evidence type="ECO:0000259" key="11">
    <source>
        <dbReference type="PROSITE" id="PS50994"/>
    </source>
</evidence>
<dbReference type="InterPro" id="IPR057670">
    <property type="entry name" value="SH3_retrovirus"/>
</dbReference>
<dbReference type="STRING" id="64791.A0A151WP22"/>
<dbReference type="Proteomes" id="UP000075809">
    <property type="component" value="Unassembled WGS sequence"/>
</dbReference>
<sequence length="273" mass="31557">MSSELSEFLRKEGIQHQLTVPYTPQQNGVAERKNRSLTESAKCMLLDAELDNRFWGEAILTAAYLQNRMTSRSVDKTSIELFTGEKPDVGHIRVFGSKAYSLIPKQRRRKWDDKAEEGVLVGYDGNTKRYRILNPSTNRIWISRSVRIIERNSDHLNLHRTSLKKQAHTSEAEYIGYELPEETHEISINSEEESNTSEEEFDIPLNSPEEPERRVSQRGNKGVPPSRLVYRAQLDAVKEPTSWTDMMELPLSERQRWIAAAEEEMKSLNEHKV</sequence>
<dbReference type="PROSITE" id="PS50994">
    <property type="entry name" value="INTEGRASE"/>
    <property type="match status" value="1"/>
</dbReference>
<feature type="compositionally biased region" description="Acidic residues" evidence="10">
    <location>
        <begin position="190"/>
        <end position="202"/>
    </location>
</feature>
<keyword evidence="4" id="KW-0378">Hydrolase</keyword>
<keyword evidence="1" id="KW-0540">Nuclease</keyword>
<keyword evidence="9" id="KW-0233">DNA recombination</keyword>
<dbReference type="AlphaFoldDB" id="A0A151WP22"/>
<keyword evidence="8" id="KW-0548">Nucleotidyltransferase</keyword>
<organism evidence="12 13">
    <name type="scientific">Mycetomoellerius zeteki</name>
    <dbReference type="NCBI Taxonomy" id="64791"/>
    <lineage>
        <taxon>Eukaryota</taxon>
        <taxon>Metazoa</taxon>
        <taxon>Ecdysozoa</taxon>
        <taxon>Arthropoda</taxon>
        <taxon>Hexapoda</taxon>
        <taxon>Insecta</taxon>
        <taxon>Pterygota</taxon>
        <taxon>Neoptera</taxon>
        <taxon>Endopterygota</taxon>
        <taxon>Hymenoptera</taxon>
        <taxon>Apocrita</taxon>
        <taxon>Aculeata</taxon>
        <taxon>Formicoidea</taxon>
        <taxon>Formicidae</taxon>
        <taxon>Myrmicinae</taxon>
        <taxon>Mycetomoellerius</taxon>
    </lineage>
</organism>
<evidence type="ECO:0000256" key="2">
    <source>
        <dbReference type="ARBA" id="ARBA00022723"/>
    </source>
</evidence>
<evidence type="ECO:0000256" key="6">
    <source>
        <dbReference type="ARBA" id="ARBA00022908"/>
    </source>
</evidence>
<evidence type="ECO:0000256" key="10">
    <source>
        <dbReference type="SAM" id="MobiDB-lite"/>
    </source>
</evidence>
<dbReference type="Pfam" id="PF25597">
    <property type="entry name" value="SH3_retrovirus"/>
    <property type="match status" value="1"/>
</dbReference>
<evidence type="ECO:0000313" key="13">
    <source>
        <dbReference type="Proteomes" id="UP000075809"/>
    </source>
</evidence>
<dbReference type="InterPro" id="IPR039537">
    <property type="entry name" value="Retrotran_Ty1/copia-like"/>
</dbReference>
<dbReference type="PANTHER" id="PTHR42648:SF11">
    <property type="entry name" value="TRANSPOSON TY4-P GAG-POL POLYPROTEIN"/>
    <property type="match status" value="1"/>
</dbReference>
<evidence type="ECO:0000256" key="1">
    <source>
        <dbReference type="ARBA" id="ARBA00022722"/>
    </source>
</evidence>
<evidence type="ECO:0000256" key="5">
    <source>
        <dbReference type="ARBA" id="ARBA00022842"/>
    </source>
</evidence>
<feature type="region of interest" description="Disordered" evidence="10">
    <location>
        <begin position="187"/>
        <end position="227"/>
    </location>
</feature>
<proteinExistence type="predicted"/>
<evidence type="ECO:0000256" key="7">
    <source>
        <dbReference type="ARBA" id="ARBA00022918"/>
    </source>
</evidence>
<protein>
    <submittedName>
        <fullName evidence="12">Copia protein</fullName>
    </submittedName>
</protein>
<evidence type="ECO:0000256" key="9">
    <source>
        <dbReference type="ARBA" id="ARBA00023172"/>
    </source>
</evidence>
<dbReference type="GO" id="GO:0003676">
    <property type="term" value="F:nucleic acid binding"/>
    <property type="evidence" value="ECO:0007669"/>
    <property type="project" value="InterPro"/>
</dbReference>
<dbReference type="GO" id="GO:0003887">
    <property type="term" value="F:DNA-directed DNA polymerase activity"/>
    <property type="evidence" value="ECO:0007669"/>
    <property type="project" value="UniProtKB-KW"/>
</dbReference>
<dbReference type="InterPro" id="IPR001584">
    <property type="entry name" value="Integrase_cat-core"/>
</dbReference>
<feature type="domain" description="Integrase catalytic" evidence="11">
    <location>
        <begin position="1"/>
        <end position="86"/>
    </location>
</feature>
<dbReference type="GO" id="GO:0003964">
    <property type="term" value="F:RNA-directed DNA polymerase activity"/>
    <property type="evidence" value="ECO:0007669"/>
    <property type="project" value="UniProtKB-KW"/>
</dbReference>
<dbReference type="GO" id="GO:0046872">
    <property type="term" value="F:metal ion binding"/>
    <property type="evidence" value="ECO:0007669"/>
    <property type="project" value="UniProtKB-KW"/>
</dbReference>
<gene>
    <name evidence="12" type="ORF">ALC60_11286</name>
</gene>